<dbReference type="Pfam" id="PF00474">
    <property type="entry name" value="SSF"/>
    <property type="match status" value="1"/>
</dbReference>
<feature type="transmembrane region" description="Helical" evidence="10">
    <location>
        <begin position="292"/>
        <end position="313"/>
    </location>
</feature>
<evidence type="ECO:0000256" key="8">
    <source>
        <dbReference type="ARBA" id="ARBA00023136"/>
    </source>
</evidence>
<dbReference type="EMBL" id="BJNG01000005">
    <property type="protein sequence ID" value="GEC18313.1"/>
    <property type="molecule type" value="Genomic_DNA"/>
</dbReference>
<evidence type="ECO:0000313" key="12">
    <source>
        <dbReference type="Proteomes" id="UP000320338"/>
    </source>
</evidence>
<evidence type="ECO:0000256" key="9">
    <source>
        <dbReference type="RuleBase" id="RU362091"/>
    </source>
</evidence>
<comment type="subcellular location">
    <subcellularLocation>
        <location evidence="1">Cell membrane</location>
        <topology evidence="1">Multi-pass membrane protein</topology>
    </subcellularLocation>
</comment>
<dbReference type="InterPro" id="IPR050277">
    <property type="entry name" value="Sodium:Solute_Symporter"/>
</dbReference>
<feature type="transmembrane region" description="Helical" evidence="10">
    <location>
        <begin position="344"/>
        <end position="374"/>
    </location>
</feature>
<dbReference type="PANTHER" id="PTHR48086:SF6">
    <property type="entry name" value="CATION_ACETATE SYMPORTER ACTP"/>
    <property type="match status" value="1"/>
</dbReference>
<dbReference type="GO" id="GO:0015123">
    <property type="term" value="F:acetate transmembrane transporter activity"/>
    <property type="evidence" value="ECO:0007669"/>
    <property type="project" value="TreeGrafter"/>
</dbReference>
<keyword evidence="4" id="KW-1003">Cell membrane</keyword>
<feature type="transmembrane region" description="Helical" evidence="10">
    <location>
        <begin position="503"/>
        <end position="520"/>
    </location>
</feature>
<feature type="transmembrane region" description="Helical" evidence="10">
    <location>
        <begin position="258"/>
        <end position="280"/>
    </location>
</feature>
<keyword evidence="3" id="KW-0813">Transport</keyword>
<evidence type="ECO:0000256" key="6">
    <source>
        <dbReference type="ARBA" id="ARBA00022847"/>
    </source>
</evidence>
<protein>
    <submittedName>
        <fullName evidence="11">Cation acetate symporter</fullName>
    </submittedName>
</protein>
<comment type="caution">
    <text evidence="11">The sequence shown here is derived from an EMBL/GenBank/DDBJ whole genome shotgun (WGS) entry which is preliminary data.</text>
</comment>
<dbReference type="NCBIfam" id="TIGR00813">
    <property type="entry name" value="sss"/>
    <property type="match status" value="1"/>
</dbReference>
<dbReference type="RefSeq" id="WP_370467385.1">
    <property type="nucleotide sequence ID" value="NZ_BAAARZ010000027.1"/>
</dbReference>
<feature type="transmembrane region" description="Helical" evidence="10">
    <location>
        <begin position="395"/>
        <end position="413"/>
    </location>
</feature>
<feature type="transmembrane region" description="Helical" evidence="10">
    <location>
        <begin position="17"/>
        <end position="37"/>
    </location>
</feature>
<keyword evidence="5 10" id="KW-0812">Transmembrane</keyword>
<feature type="transmembrane region" description="Helical" evidence="10">
    <location>
        <begin position="201"/>
        <end position="221"/>
    </location>
</feature>
<dbReference type="GO" id="GO:0006847">
    <property type="term" value="P:plasma membrane acetate transport"/>
    <property type="evidence" value="ECO:0007669"/>
    <property type="project" value="TreeGrafter"/>
</dbReference>
<feature type="transmembrane region" description="Helical" evidence="10">
    <location>
        <begin position="168"/>
        <end position="189"/>
    </location>
</feature>
<evidence type="ECO:0000256" key="3">
    <source>
        <dbReference type="ARBA" id="ARBA00022448"/>
    </source>
</evidence>
<feature type="transmembrane region" description="Helical" evidence="10">
    <location>
        <begin position="62"/>
        <end position="83"/>
    </location>
</feature>
<dbReference type="GO" id="GO:0015293">
    <property type="term" value="F:symporter activity"/>
    <property type="evidence" value="ECO:0007669"/>
    <property type="project" value="UniProtKB-KW"/>
</dbReference>
<accession>A0A4Y3WHG2</accession>
<dbReference type="CDD" id="cd11480">
    <property type="entry name" value="SLC5sbd_u4"/>
    <property type="match status" value="1"/>
</dbReference>
<evidence type="ECO:0000313" key="11">
    <source>
        <dbReference type="EMBL" id="GEC18313.1"/>
    </source>
</evidence>
<keyword evidence="7 10" id="KW-1133">Transmembrane helix</keyword>
<gene>
    <name evidence="11" type="ORF">PHY01_05960</name>
</gene>
<proteinExistence type="inferred from homology"/>
<evidence type="ECO:0000256" key="4">
    <source>
        <dbReference type="ARBA" id="ARBA00022475"/>
    </source>
</evidence>
<keyword evidence="6" id="KW-0769">Symport</keyword>
<evidence type="ECO:0000256" key="2">
    <source>
        <dbReference type="ARBA" id="ARBA00006434"/>
    </source>
</evidence>
<keyword evidence="8 10" id="KW-0472">Membrane</keyword>
<comment type="similarity">
    <text evidence="2 9">Belongs to the sodium:solute symporter (SSF) (TC 2.A.21) family.</text>
</comment>
<evidence type="ECO:0000256" key="5">
    <source>
        <dbReference type="ARBA" id="ARBA00022692"/>
    </source>
</evidence>
<reference evidence="11 12" key="1">
    <citation type="submission" date="2019-06" db="EMBL/GenBank/DDBJ databases">
        <title>Whole genome shotgun sequence of Pseudonocardia hydrocarbonoxydans NBRC 14498.</title>
        <authorList>
            <person name="Hosoyama A."/>
            <person name="Uohara A."/>
            <person name="Ohji S."/>
            <person name="Ichikawa N."/>
        </authorList>
    </citation>
    <scope>NUCLEOTIDE SEQUENCE [LARGE SCALE GENOMIC DNA]</scope>
    <source>
        <strain evidence="11 12">NBRC 14498</strain>
    </source>
</reference>
<feature type="transmembrane region" description="Helical" evidence="10">
    <location>
        <begin position="452"/>
        <end position="473"/>
    </location>
</feature>
<sequence length="549" mass="56740">MITTVLAQGGVEGSDPILNITIFGLFVVITLGIVIYVSRRATSSASDFYTAGGGFSGPQNGVAISGDYLSAASFLGIAGAIALNGYDGFLYSIGFLVAWLVALLLVAELLRNTGKYTMGDVLAFRMRHRPVRAAAATSTLAVSFFYLLAQMAGAGGLVALLLNITDGFGQSVVIAIVGAVMIAYVLIGGMRGTTWVQIIKAVLLIAGAGVMTIWVLALYGFNFSAVLADAVRAGGETGEALLNPGKQYGATAITQLDFLSLGLALVLGTAGLPHILMRFYTVPTAKEARRSVVWAIWLIGLFYVFTLVLGYGAGAMVGPDEIRAAPGGANSAAPLLAYELGGTVLLGIIAAVAFATILAVVAGLTITASASFAHDIYANVIKKGELTDPDEEVKIARITAIVIGVVAIAGGILANGQNIAFLVALAFAVAASANLPTILYSLFWKRFNTTGALWSIYGGLGTTVLLIVFSPVVSGKPVNPATGKSASMLQGVDFSWFPLDNPGIVSIPLSFLLGYIGTVLSKDVPNADKVAEMSVRSLTGVGVEKSVAH</sequence>
<dbReference type="InterPro" id="IPR038377">
    <property type="entry name" value="Na/Glc_symporter_sf"/>
</dbReference>
<dbReference type="Proteomes" id="UP000320338">
    <property type="component" value="Unassembled WGS sequence"/>
</dbReference>
<dbReference type="InterPro" id="IPR001734">
    <property type="entry name" value="Na/solute_symporter"/>
</dbReference>
<feature type="transmembrane region" description="Helical" evidence="10">
    <location>
        <begin position="131"/>
        <end position="162"/>
    </location>
</feature>
<feature type="transmembrane region" description="Helical" evidence="10">
    <location>
        <begin position="419"/>
        <end position="440"/>
    </location>
</feature>
<dbReference type="PROSITE" id="PS50283">
    <property type="entry name" value="NA_SOLUT_SYMP_3"/>
    <property type="match status" value="1"/>
</dbReference>
<evidence type="ECO:0000256" key="1">
    <source>
        <dbReference type="ARBA" id="ARBA00004651"/>
    </source>
</evidence>
<feature type="transmembrane region" description="Helical" evidence="10">
    <location>
        <begin position="89"/>
        <end position="110"/>
    </location>
</feature>
<dbReference type="AlphaFoldDB" id="A0A4Y3WHG2"/>
<name>A0A4Y3WHG2_9PSEU</name>
<dbReference type="Gene3D" id="1.20.1730.10">
    <property type="entry name" value="Sodium/glucose cotransporter"/>
    <property type="match status" value="1"/>
</dbReference>
<dbReference type="GO" id="GO:0005886">
    <property type="term" value="C:plasma membrane"/>
    <property type="evidence" value="ECO:0007669"/>
    <property type="project" value="UniProtKB-SubCell"/>
</dbReference>
<evidence type="ECO:0000256" key="10">
    <source>
        <dbReference type="SAM" id="Phobius"/>
    </source>
</evidence>
<keyword evidence="12" id="KW-1185">Reference proteome</keyword>
<organism evidence="11 12">
    <name type="scientific">Pseudonocardia hydrocarbonoxydans</name>
    <dbReference type="NCBI Taxonomy" id="76726"/>
    <lineage>
        <taxon>Bacteria</taxon>
        <taxon>Bacillati</taxon>
        <taxon>Actinomycetota</taxon>
        <taxon>Actinomycetes</taxon>
        <taxon>Pseudonocardiales</taxon>
        <taxon>Pseudonocardiaceae</taxon>
        <taxon>Pseudonocardia</taxon>
    </lineage>
</organism>
<evidence type="ECO:0000256" key="7">
    <source>
        <dbReference type="ARBA" id="ARBA00022989"/>
    </source>
</evidence>
<dbReference type="PANTHER" id="PTHR48086">
    <property type="entry name" value="SODIUM/PROLINE SYMPORTER-RELATED"/>
    <property type="match status" value="1"/>
</dbReference>